<comment type="caution">
    <text evidence="1">The sequence shown here is derived from an EMBL/GenBank/DDBJ whole genome shotgun (WGS) entry which is preliminary data.</text>
</comment>
<accession>A0A8S1NUN0</accession>
<evidence type="ECO:0000313" key="2">
    <source>
        <dbReference type="Proteomes" id="UP000688137"/>
    </source>
</evidence>
<dbReference type="AlphaFoldDB" id="A0A8S1NUN0"/>
<keyword evidence="2" id="KW-1185">Reference proteome</keyword>
<reference evidence="1" key="1">
    <citation type="submission" date="2021-01" db="EMBL/GenBank/DDBJ databases">
        <authorList>
            <consortium name="Genoscope - CEA"/>
            <person name="William W."/>
        </authorList>
    </citation>
    <scope>NUCLEOTIDE SEQUENCE</scope>
</reference>
<dbReference type="Proteomes" id="UP000688137">
    <property type="component" value="Unassembled WGS sequence"/>
</dbReference>
<sequence length="207" mass="24436">MESIDLIRSSVPINQQAKINEIPVKEFDQHKTPCLNQICNKHNKEIIMLNVNHTEPKFGRLACVECIQENPIQYISLKEANNMWNTFIGQSEDLISKHNFRREKTFKQVIEEIKQLRDYYNNSLSEMLSSIDEQLIKNNKEFLDFLKLENQRQKQQLQILLLFQYHQQIKVTLLANKNKLDANNYVAKKQSVIINVVLLKDTTFFLV</sequence>
<proteinExistence type="predicted"/>
<name>A0A8S1NUN0_PARPR</name>
<evidence type="ECO:0000313" key="1">
    <source>
        <dbReference type="EMBL" id="CAD8095089.1"/>
    </source>
</evidence>
<dbReference type="EMBL" id="CAJJDM010000100">
    <property type="protein sequence ID" value="CAD8095089.1"/>
    <property type="molecule type" value="Genomic_DNA"/>
</dbReference>
<dbReference type="OMA" id="TTIEQTC"/>
<gene>
    <name evidence="1" type="ORF">PPRIM_AZ9-3.1.T0970188</name>
</gene>
<organism evidence="1 2">
    <name type="scientific">Paramecium primaurelia</name>
    <dbReference type="NCBI Taxonomy" id="5886"/>
    <lineage>
        <taxon>Eukaryota</taxon>
        <taxon>Sar</taxon>
        <taxon>Alveolata</taxon>
        <taxon>Ciliophora</taxon>
        <taxon>Intramacronucleata</taxon>
        <taxon>Oligohymenophorea</taxon>
        <taxon>Peniculida</taxon>
        <taxon>Parameciidae</taxon>
        <taxon>Paramecium</taxon>
    </lineage>
</organism>
<protein>
    <submittedName>
        <fullName evidence="1">Uncharacterized protein</fullName>
    </submittedName>
</protein>